<keyword evidence="1" id="KW-0812">Transmembrane</keyword>
<keyword evidence="1" id="KW-1133">Transmembrane helix</keyword>
<feature type="transmembrane region" description="Helical" evidence="1">
    <location>
        <begin position="15"/>
        <end position="36"/>
    </location>
</feature>
<dbReference type="EMBL" id="GL349460">
    <property type="protein sequence ID" value="KNC50161.1"/>
    <property type="molecule type" value="Genomic_DNA"/>
</dbReference>
<keyword evidence="1" id="KW-0472">Membrane</keyword>
<dbReference type="GeneID" id="25565492"/>
<dbReference type="RefSeq" id="XP_013757003.1">
    <property type="nucleotide sequence ID" value="XM_013901549.1"/>
</dbReference>
<dbReference type="OrthoDB" id="3936150at2759"/>
<gene>
    <name evidence="2" type="ORF">AMSG_06298</name>
</gene>
<dbReference type="AlphaFoldDB" id="A0A0L0DDI2"/>
<keyword evidence="3" id="KW-1185">Reference proteome</keyword>
<accession>A0A0L0DDI2</accession>
<dbReference type="Proteomes" id="UP000054408">
    <property type="component" value="Unassembled WGS sequence"/>
</dbReference>
<evidence type="ECO:0000313" key="2">
    <source>
        <dbReference type="EMBL" id="KNC50161.1"/>
    </source>
</evidence>
<evidence type="ECO:0000313" key="3">
    <source>
        <dbReference type="Proteomes" id="UP000054408"/>
    </source>
</evidence>
<protein>
    <submittedName>
        <fullName evidence="2">Uncharacterized protein</fullName>
    </submittedName>
</protein>
<name>A0A0L0DDI2_THETB</name>
<sequence>MKSPFRWLSEPMDRVLFAIAVLAFVTVNVVTLSFSLQRMVDARESPATAATVRRRTTAPLLDLLICSPDVLSPMLISSLLCETFTTRVVEAANAGTPPEQPFTLAGFSCALIEPPGVLVDDDTLYAFSIMGQTVTCAANATFCGVTEVYGLFTLRGRSSELANIRPSLNSIAAIQSVAIPSTGMAFLSLGIRTHRDLKGRETTTFPLTARTVRPFGVDRNPQKAIYGLRGVSFAIELNAFSFDLEESLITEVVTYGALDVFATVAAIFSLTLSSLVCLFPHNPTLPIHFRFGQHGKKRNLELVVSDKPKELAGECGGGDVALAAL</sequence>
<proteinExistence type="predicted"/>
<evidence type="ECO:0000256" key="1">
    <source>
        <dbReference type="SAM" id="Phobius"/>
    </source>
</evidence>
<reference evidence="2 3" key="1">
    <citation type="submission" date="2010-05" db="EMBL/GenBank/DDBJ databases">
        <title>The Genome Sequence of Thecamonas trahens ATCC 50062.</title>
        <authorList>
            <consortium name="The Broad Institute Genome Sequencing Platform"/>
            <person name="Russ C."/>
            <person name="Cuomo C."/>
            <person name="Shea T."/>
            <person name="Young S.K."/>
            <person name="Zeng Q."/>
            <person name="Koehrsen M."/>
            <person name="Haas B."/>
            <person name="Borodovsky M."/>
            <person name="Guigo R."/>
            <person name="Alvarado L."/>
            <person name="Berlin A."/>
            <person name="Bochicchio J."/>
            <person name="Borenstein D."/>
            <person name="Chapman S."/>
            <person name="Chen Z."/>
            <person name="Freedman E."/>
            <person name="Gellesch M."/>
            <person name="Goldberg J."/>
            <person name="Griggs A."/>
            <person name="Gujja S."/>
            <person name="Heilman E."/>
            <person name="Heiman D."/>
            <person name="Hepburn T."/>
            <person name="Howarth C."/>
            <person name="Jen D."/>
            <person name="Larson L."/>
            <person name="Mehta T."/>
            <person name="Park D."/>
            <person name="Pearson M."/>
            <person name="Roberts A."/>
            <person name="Saif S."/>
            <person name="Shenoy N."/>
            <person name="Sisk P."/>
            <person name="Stolte C."/>
            <person name="Sykes S."/>
            <person name="Thomson T."/>
            <person name="Walk T."/>
            <person name="White J."/>
            <person name="Yandava C."/>
            <person name="Burger G."/>
            <person name="Gray M.W."/>
            <person name="Holland P.W.H."/>
            <person name="King N."/>
            <person name="Lang F.B.F."/>
            <person name="Roger A.J."/>
            <person name="Ruiz-Trillo I."/>
            <person name="Lander E."/>
            <person name="Nusbaum C."/>
        </authorList>
    </citation>
    <scope>NUCLEOTIDE SEQUENCE [LARGE SCALE GENOMIC DNA]</scope>
    <source>
        <strain evidence="2 3">ATCC 50062</strain>
    </source>
</reference>
<organism evidence="2 3">
    <name type="scientific">Thecamonas trahens ATCC 50062</name>
    <dbReference type="NCBI Taxonomy" id="461836"/>
    <lineage>
        <taxon>Eukaryota</taxon>
        <taxon>Apusozoa</taxon>
        <taxon>Apusomonadida</taxon>
        <taxon>Apusomonadidae</taxon>
        <taxon>Thecamonas</taxon>
    </lineage>
</organism>